<protein>
    <submittedName>
        <fullName evidence="1">Uncharacterized protein</fullName>
    </submittedName>
</protein>
<evidence type="ECO:0000313" key="2">
    <source>
        <dbReference type="Proteomes" id="UP001162501"/>
    </source>
</evidence>
<organism evidence="1 2">
    <name type="scientific">Rangifer tarandus platyrhynchus</name>
    <name type="common">Svalbard reindeer</name>
    <dbReference type="NCBI Taxonomy" id="3082113"/>
    <lineage>
        <taxon>Eukaryota</taxon>
        <taxon>Metazoa</taxon>
        <taxon>Chordata</taxon>
        <taxon>Craniata</taxon>
        <taxon>Vertebrata</taxon>
        <taxon>Euteleostomi</taxon>
        <taxon>Mammalia</taxon>
        <taxon>Eutheria</taxon>
        <taxon>Laurasiatheria</taxon>
        <taxon>Artiodactyla</taxon>
        <taxon>Ruminantia</taxon>
        <taxon>Pecora</taxon>
        <taxon>Cervidae</taxon>
        <taxon>Odocoileinae</taxon>
        <taxon>Rangifer</taxon>
    </lineage>
</organism>
<accession>A0ACB1MKQ3</accession>
<proteinExistence type="predicted"/>
<evidence type="ECO:0000313" key="1">
    <source>
        <dbReference type="EMBL" id="CAN0500621.1"/>
    </source>
</evidence>
<name>A0ACB1MKQ3_RANTA</name>
<dbReference type="Proteomes" id="UP001162501">
    <property type="component" value="Chromosome 34"/>
</dbReference>
<gene>
    <name evidence="1" type="ORF">MRATA1EN22A_LOCUS22265</name>
</gene>
<dbReference type="EMBL" id="OZ243562">
    <property type="protein sequence ID" value="CAN0500621.1"/>
    <property type="molecule type" value="Genomic_DNA"/>
</dbReference>
<sequence>MLERKGRDPSGMIWEGDQDPARPPHTTGRCVAQHGAQVWWESTPPSPPVSRLSLGIPGQALLELEVLRLVASPEGSDEGGSVGPPHFLPLHQLPPDSEGSSLNYQKLSSCKNLRVIRYTLPHSAGTPRHRPHAWQGLI</sequence>
<reference evidence="1" key="1">
    <citation type="submission" date="2025-03" db="EMBL/GenBank/DDBJ databases">
        <authorList>
            <consortium name="ELIXIR-Norway"/>
            <consortium name="Elixir Norway"/>
        </authorList>
    </citation>
    <scope>NUCLEOTIDE SEQUENCE</scope>
</reference>